<organism evidence="2 3">
    <name type="scientific">Dacryopinax primogenitus (strain DJM 731)</name>
    <name type="common">Brown rot fungus</name>
    <dbReference type="NCBI Taxonomy" id="1858805"/>
    <lineage>
        <taxon>Eukaryota</taxon>
        <taxon>Fungi</taxon>
        <taxon>Dikarya</taxon>
        <taxon>Basidiomycota</taxon>
        <taxon>Agaricomycotina</taxon>
        <taxon>Dacrymycetes</taxon>
        <taxon>Dacrymycetales</taxon>
        <taxon>Dacrymycetaceae</taxon>
        <taxon>Dacryopinax</taxon>
    </lineage>
</organism>
<dbReference type="HOGENOM" id="CLU_868844_0_0_1"/>
<dbReference type="AlphaFoldDB" id="M5G9R3"/>
<dbReference type="Proteomes" id="UP000030653">
    <property type="component" value="Unassembled WGS sequence"/>
</dbReference>
<dbReference type="OrthoDB" id="10521026at2759"/>
<name>M5G9R3_DACPD</name>
<accession>M5G9R3</accession>
<reference evidence="2 3" key="1">
    <citation type="journal article" date="2012" name="Science">
        <title>The Paleozoic origin of enzymatic lignin decomposition reconstructed from 31 fungal genomes.</title>
        <authorList>
            <person name="Floudas D."/>
            <person name="Binder M."/>
            <person name="Riley R."/>
            <person name="Barry K."/>
            <person name="Blanchette R.A."/>
            <person name="Henrissat B."/>
            <person name="Martinez A.T."/>
            <person name="Otillar R."/>
            <person name="Spatafora J.W."/>
            <person name="Yadav J.S."/>
            <person name="Aerts A."/>
            <person name="Benoit I."/>
            <person name="Boyd A."/>
            <person name="Carlson A."/>
            <person name="Copeland A."/>
            <person name="Coutinho P.M."/>
            <person name="de Vries R.P."/>
            <person name="Ferreira P."/>
            <person name="Findley K."/>
            <person name="Foster B."/>
            <person name="Gaskell J."/>
            <person name="Glotzer D."/>
            <person name="Gorecki P."/>
            <person name="Heitman J."/>
            <person name="Hesse C."/>
            <person name="Hori C."/>
            <person name="Igarashi K."/>
            <person name="Jurgens J.A."/>
            <person name="Kallen N."/>
            <person name="Kersten P."/>
            <person name="Kohler A."/>
            <person name="Kuees U."/>
            <person name="Kumar T.K.A."/>
            <person name="Kuo A."/>
            <person name="LaButti K."/>
            <person name="Larrondo L.F."/>
            <person name="Lindquist E."/>
            <person name="Ling A."/>
            <person name="Lombard V."/>
            <person name="Lucas S."/>
            <person name="Lundell T."/>
            <person name="Martin R."/>
            <person name="McLaughlin D.J."/>
            <person name="Morgenstern I."/>
            <person name="Morin E."/>
            <person name="Murat C."/>
            <person name="Nagy L.G."/>
            <person name="Nolan M."/>
            <person name="Ohm R.A."/>
            <person name="Patyshakuliyeva A."/>
            <person name="Rokas A."/>
            <person name="Ruiz-Duenas F.J."/>
            <person name="Sabat G."/>
            <person name="Salamov A."/>
            <person name="Samejima M."/>
            <person name="Schmutz J."/>
            <person name="Slot J.C."/>
            <person name="St John F."/>
            <person name="Stenlid J."/>
            <person name="Sun H."/>
            <person name="Sun S."/>
            <person name="Syed K."/>
            <person name="Tsang A."/>
            <person name="Wiebenga A."/>
            <person name="Young D."/>
            <person name="Pisabarro A."/>
            <person name="Eastwood D.C."/>
            <person name="Martin F."/>
            <person name="Cullen D."/>
            <person name="Grigoriev I.V."/>
            <person name="Hibbett D.S."/>
        </authorList>
    </citation>
    <scope>NUCLEOTIDE SEQUENCE [LARGE SCALE GENOMIC DNA]</scope>
    <source>
        <strain evidence="2 3">DJM-731 SS1</strain>
    </source>
</reference>
<dbReference type="GeneID" id="63683373"/>
<dbReference type="EMBL" id="JH795861">
    <property type="protein sequence ID" value="EJU02612.1"/>
    <property type="molecule type" value="Genomic_DNA"/>
</dbReference>
<evidence type="ECO:0000256" key="1">
    <source>
        <dbReference type="SAM" id="MobiDB-lite"/>
    </source>
</evidence>
<dbReference type="RefSeq" id="XP_040629506.1">
    <property type="nucleotide sequence ID" value="XM_040768311.1"/>
</dbReference>
<gene>
    <name evidence="2" type="ORF">DACRYDRAFT_106679</name>
</gene>
<sequence length="320" mass="36499">MAFAVSQKFTRRSQTAFSFSKGIERNTTRLATYNTLATIQGYEYDLELLSARIHTSDEEVNSATVFSDSEVEMSEVDSSVQSVEQESMEEIDHNSAEESELCAIQEEPVEDSGEEHAHRVDIEHPDHSADCGCSSDEDEKDRICYIQREMSLDEALRLANSTPIFRPAKCHLSWSCACARCKQQRAQKLIQHVTGKLAGTACRLNQGARPDAELKQEQDKRKQQACRETREPLLRRHSLQKEQYSKVQSTGKLATMNRLDRFFLGPTQQVSQSKTSTRKHLHKDIPRRADTHRRQFSMDELEVIELLTDLATVHRKAQPS</sequence>
<evidence type="ECO:0000313" key="3">
    <source>
        <dbReference type="Proteomes" id="UP000030653"/>
    </source>
</evidence>
<evidence type="ECO:0000313" key="2">
    <source>
        <dbReference type="EMBL" id="EJU02612.1"/>
    </source>
</evidence>
<feature type="compositionally biased region" description="Basic and acidic residues" evidence="1">
    <location>
        <begin position="283"/>
        <end position="295"/>
    </location>
</feature>
<feature type="compositionally biased region" description="Polar residues" evidence="1">
    <location>
        <begin position="266"/>
        <end position="275"/>
    </location>
</feature>
<keyword evidence="3" id="KW-1185">Reference proteome</keyword>
<feature type="region of interest" description="Disordered" evidence="1">
    <location>
        <begin position="264"/>
        <end position="295"/>
    </location>
</feature>
<protein>
    <submittedName>
        <fullName evidence="2">Uncharacterized protein</fullName>
    </submittedName>
</protein>
<proteinExistence type="predicted"/>